<dbReference type="Proteomes" id="UP000549971">
    <property type="component" value="Unassembled WGS sequence"/>
</dbReference>
<accession>A0A7W9MUM0</accession>
<evidence type="ECO:0000259" key="1">
    <source>
        <dbReference type="Pfam" id="PF13619"/>
    </source>
</evidence>
<keyword evidence="3" id="KW-1185">Reference proteome</keyword>
<organism evidence="2 3">
    <name type="scientific">Kribbella italica</name>
    <dbReference type="NCBI Taxonomy" id="1540520"/>
    <lineage>
        <taxon>Bacteria</taxon>
        <taxon>Bacillati</taxon>
        <taxon>Actinomycetota</taxon>
        <taxon>Actinomycetes</taxon>
        <taxon>Propionibacteriales</taxon>
        <taxon>Kribbellaceae</taxon>
        <taxon>Kribbella</taxon>
    </lineage>
</organism>
<evidence type="ECO:0000313" key="2">
    <source>
        <dbReference type="EMBL" id="MBB5836372.1"/>
    </source>
</evidence>
<protein>
    <recommendedName>
        <fullName evidence="1">KTSC domain-containing protein</fullName>
    </recommendedName>
</protein>
<evidence type="ECO:0000313" key="3">
    <source>
        <dbReference type="Proteomes" id="UP000549971"/>
    </source>
</evidence>
<dbReference type="InterPro" id="IPR025309">
    <property type="entry name" value="KTSC_dom"/>
</dbReference>
<gene>
    <name evidence="2" type="ORF">HDA39_003106</name>
</gene>
<sequence>MRRKPVNSASVRSIGWQDGTLEVEFVSGDVYQYFEVSEFTYAALVRSDSIGRFINTRIKPHHDFKEV</sequence>
<reference evidence="2 3" key="1">
    <citation type="submission" date="2020-08" db="EMBL/GenBank/DDBJ databases">
        <title>Sequencing the genomes of 1000 actinobacteria strains.</title>
        <authorList>
            <person name="Klenk H.-P."/>
        </authorList>
    </citation>
    <scope>NUCLEOTIDE SEQUENCE [LARGE SCALE GENOMIC DNA]</scope>
    <source>
        <strain evidence="2 3">DSM 28967</strain>
    </source>
</reference>
<proteinExistence type="predicted"/>
<feature type="domain" description="KTSC" evidence="1">
    <location>
        <begin position="7"/>
        <end position="61"/>
    </location>
</feature>
<dbReference type="AlphaFoldDB" id="A0A7W9MUM0"/>
<dbReference type="Pfam" id="PF13619">
    <property type="entry name" value="KTSC"/>
    <property type="match status" value="1"/>
</dbReference>
<dbReference type="RefSeq" id="WP_184795893.1">
    <property type="nucleotide sequence ID" value="NZ_JACHMY010000001.1"/>
</dbReference>
<name>A0A7W9MUM0_9ACTN</name>
<dbReference type="EMBL" id="JACHMY010000001">
    <property type="protein sequence ID" value="MBB5836372.1"/>
    <property type="molecule type" value="Genomic_DNA"/>
</dbReference>
<comment type="caution">
    <text evidence="2">The sequence shown here is derived from an EMBL/GenBank/DDBJ whole genome shotgun (WGS) entry which is preliminary data.</text>
</comment>